<gene>
    <name evidence="2" type="ORF">CXF42_07130</name>
</gene>
<evidence type="ECO:0000259" key="1">
    <source>
        <dbReference type="Pfam" id="PF20467"/>
    </source>
</evidence>
<dbReference type="Pfam" id="PF20467">
    <property type="entry name" value="MmeI_C"/>
    <property type="match status" value="1"/>
</dbReference>
<organism evidence="2 3">
    <name type="scientific">Corynebacterium bovis</name>
    <dbReference type="NCBI Taxonomy" id="36808"/>
    <lineage>
        <taxon>Bacteria</taxon>
        <taxon>Bacillati</taxon>
        <taxon>Actinomycetota</taxon>
        <taxon>Actinomycetes</taxon>
        <taxon>Mycobacteriales</taxon>
        <taxon>Corynebacteriaceae</taxon>
        <taxon>Corynebacterium</taxon>
    </lineage>
</organism>
<reference evidence="2 3" key="1">
    <citation type="submission" date="2018-01" db="EMBL/GenBank/DDBJ databases">
        <title>Twenty Corynebacterium bovis Genomes.</title>
        <authorList>
            <person name="Gulvik C.A."/>
        </authorList>
    </citation>
    <scope>NUCLEOTIDE SEQUENCE [LARGE SCALE GENOMIC DNA]</scope>
    <source>
        <strain evidence="2 3">16-2004</strain>
    </source>
</reference>
<name>A0A426Q3U4_9CORY</name>
<accession>A0A426Q3U4</accession>
<dbReference type="Proteomes" id="UP000278422">
    <property type="component" value="Unassembled WGS sequence"/>
</dbReference>
<evidence type="ECO:0000313" key="2">
    <source>
        <dbReference type="EMBL" id="RRQ03442.1"/>
    </source>
</evidence>
<sequence length="87" mass="9382">MSDAARQAIIVAGRGVLDARAKHPDRSLAEAYNPLAMDPALLKAHGALDRVVDKAFGASRKLTTERQRQELLVARYLELTGDNAPAS</sequence>
<dbReference type="AlphaFoldDB" id="A0A426Q3U4"/>
<protein>
    <recommendedName>
        <fullName evidence="1">MmeI-like C-terminal domain-containing protein</fullName>
    </recommendedName>
</protein>
<comment type="caution">
    <text evidence="2">The sequence shown here is derived from an EMBL/GenBank/DDBJ whole genome shotgun (WGS) entry which is preliminary data.</text>
</comment>
<dbReference type="RefSeq" id="WP_125174567.1">
    <property type="nucleotide sequence ID" value="NZ_JBHYBM010000108.1"/>
</dbReference>
<keyword evidence="3" id="KW-1185">Reference proteome</keyword>
<dbReference type="InterPro" id="IPR046818">
    <property type="entry name" value="MmeI_C"/>
</dbReference>
<proteinExistence type="predicted"/>
<evidence type="ECO:0000313" key="3">
    <source>
        <dbReference type="Proteomes" id="UP000278422"/>
    </source>
</evidence>
<dbReference type="EMBL" id="PQNQ01000018">
    <property type="protein sequence ID" value="RRQ03442.1"/>
    <property type="molecule type" value="Genomic_DNA"/>
</dbReference>
<feature type="domain" description="MmeI-like C-terminal" evidence="1">
    <location>
        <begin position="2"/>
        <end position="81"/>
    </location>
</feature>